<sequence>MCFENQKLQTIETKSTCKNCDHPKDPTYSSTTASTVSSRFLTAGDATLSANCCLFPWPGFGVASSISTF</sequence>
<proteinExistence type="predicted"/>
<evidence type="ECO:0000313" key="1">
    <source>
        <dbReference type="EMBL" id="VFU42213.1"/>
    </source>
</evidence>
<dbReference type="EMBL" id="CAADRP010001574">
    <property type="protein sequence ID" value="VFU42213.1"/>
    <property type="molecule type" value="Genomic_DNA"/>
</dbReference>
<name>A0A6N2LLP4_SALVM</name>
<reference evidence="1" key="1">
    <citation type="submission" date="2019-03" db="EMBL/GenBank/DDBJ databases">
        <authorList>
            <person name="Mank J."/>
            <person name="Almeida P."/>
        </authorList>
    </citation>
    <scope>NUCLEOTIDE SEQUENCE</scope>
    <source>
        <strain evidence="1">78183</strain>
    </source>
</reference>
<gene>
    <name evidence="1" type="ORF">SVIM_LOCUS251714</name>
</gene>
<accession>A0A6N2LLP4</accession>
<protein>
    <submittedName>
        <fullName evidence="1">Uncharacterized protein</fullName>
    </submittedName>
</protein>
<organism evidence="1">
    <name type="scientific">Salix viminalis</name>
    <name type="common">Common osier</name>
    <name type="synonym">Basket willow</name>
    <dbReference type="NCBI Taxonomy" id="40686"/>
    <lineage>
        <taxon>Eukaryota</taxon>
        <taxon>Viridiplantae</taxon>
        <taxon>Streptophyta</taxon>
        <taxon>Embryophyta</taxon>
        <taxon>Tracheophyta</taxon>
        <taxon>Spermatophyta</taxon>
        <taxon>Magnoliopsida</taxon>
        <taxon>eudicotyledons</taxon>
        <taxon>Gunneridae</taxon>
        <taxon>Pentapetalae</taxon>
        <taxon>rosids</taxon>
        <taxon>fabids</taxon>
        <taxon>Malpighiales</taxon>
        <taxon>Salicaceae</taxon>
        <taxon>Saliceae</taxon>
        <taxon>Salix</taxon>
    </lineage>
</organism>
<dbReference type="AlphaFoldDB" id="A0A6N2LLP4"/>